<comment type="similarity">
    <text evidence="4">Belongs to the SF3B4 family.</text>
</comment>
<accession>A0A0N4VK63</accession>
<dbReference type="WBParaSite" id="EVEC_0001124501-mRNA-1">
    <property type="protein sequence ID" value="EVEC_0001124501-mRNA-1"/>
    <property type="gene ID" value="EVEC_0001124501"/>
</dbReference>
<reference evidence="12 13" key="2">
    <citation type="submission" date="2018-10" db="EMBL/GenBank/DDBJ databases">
        <authorList>
            <consortium name="Pathogen Informatics"/>
        </authorList>
    </citation>
    <scope>NUCLEOTIDE SEQUENCE [LARGE SCALE GENOMIC DNA]</scope>
</reference>
<keyword evidence="8" id="KW-0539">Nucleus</keyword>
<dbReference type="InterPro" id="IPR034158">
    <property type="entry name" value="SF3B4_RRM1"/>
</dbReference>
<dbReference type="InterPro" id="IPR000504">
    <property type="entry name" value="RRM_dom"/>
</dbReference>
<evidence type="ECO:0000256" key="2">
    <source>
        <dbReference type="ARBA" id="ARBA00004496"/>
    </source>
</evidence>
<dbReference type="InterPro" id="IPR043129">
    <property type="entry name" value="ATPase_NBD"/>
</dbReference>
<dbReference type="GO" id="GO:0005730">
    <property type="term" value="C:nucleolus"/>
    <property type="evidence" value="ECO:0007669"/>
    <property type="project" value="TreeGrafter"/>
</dbReference>
<dbReference type="SMART" id="SM00268">
    <property type="entry name" value="ACTIN"/>
    <property type="match status" value="1"/>
</dbReference>
<feature type="region of interest" description="Disordered" evidence="10">
    <location>
        <begin position="559"/>
        <end position="714"/>
    </location>
</feature>
<dbReference type="Gene3D" id="2.30.36.70">
    <property type="entry name" value="Actin, Chain A, domain 2"/>
    <property type="match status" value="1"/>
</dbReference>
<dbReference type="AlphaFoldDB" id="A0A0N4VK63"/>
<dbReference type="InterPro" id="IPR004000">
    <property type="entry name" value="Actin"/>
</dbReference>
<dbReference type="InterPro" id="IPR035979">
    <property type="entry name" value="RBD_domain_sf"/>
</dbReference>
<dbReference type="Gene3D" id="3.90.640.10">
    <property type="entry name" value="Actin, Chain A, domain 4"/>
    <property type="match status" value="1"/>
</dbReference>
<dbReference type="OrthoDB" id="6220758at2759"/>
<dbReference type="Pfam" id="PF00022">
    <property type="entry name" value="Actin"/>
    <property type="match status" value="1"/>
</dbReference>
<dbReference type="CDD" id="cd10210">
    <property type="entry name" value="ASKHA_NBD_Arp6"/>
    <property type="match status" value="1"/>
</dbReference>
<dbReference type="SMART" id="SM00360">
    <property type="entry name" value="RRM"/>
    <property type="match status" value="2"/>
</dbReference>
<dbReference type="SUPFAM" id="SSF53067">
    <property type="entry name" value="Actin-like ATPase domain"/>
    <property type="match status" value="2"/>
</dbReference>
<dbReference type="Pfam" id="PF00076">
    <property type="entry name" value="RRM_1"/>
    <property type="match status" value="2"/>
</dbReference>
<evidence type="ECO:0000313" key="12">
    <source>
        <dbReference type="EMBL" id="VDD95808.1"/>
    </source>
</evidence>
<feature type="compositionally biased region" description="Pro residues" evidence="10">
    <location>
        <begin position="689"/>
        <end position="705"/>
    </location>
</feature>
<dbReference type="InterPro" id="IPR012677">
    <property type="entry name" value="Nucleotide-bd_a/b_plait_sf"/>
</dbReference>
<dbReference type="GO" id="GO:0048026">
    <property type="term" value="P:positive regulation of mRNA splicing, via spliceosome"/>
    <property type="evidence" value="ECO:0007669"/>
    <property type="project" value="TreeGrafter"/>
</dbReference>
<evidence type="ECO:0000313" key="14">
    <source>
        <dbReference type="WBParaSite" id="EVEC_0001124501-mRNA-1"/>
    </source>
</evidence>
<dbReference type="GO" id="GO:0005737">
    <property type="term" value="C:cytoplasm"/>
    <property type="evidence" value="ECO:0007669"/>
    <property type="project" value="UniProtKB-SubCell"/>
</dbReference>
<keyword evidence="6" id="KW-0677">Repeat</keyword>
<evidence type="ECO:0000256" key="4">
    <source>
        <dbReference type="ARBA" id="ARBA00008363"/>
    </source>
</evidence>
<feature type="compositionally biased region" description="Low complexity" evidence="10">
    <location>
        <begin position="652"/>
        <end position="665"/>
    </location>
</feature>
<evidence type="ECO:0000256" key="5">
    <source>
        <dbReference type="ARBA" id="ARBA00022490"/>
    </source>
</evidence>
<dbReference type="Gene3D" id="3.30.420.40">
    <property type="match status" value="2"/>
</dbReference>
<dbReference type="GO" id="GO:0005686">
    <property type="term" value="C:U2 snRNP"/>
    <property type="evidence" value="ECO:0007669"/>
    <property type="project" value="TreeGrafter"/>
</dbReference>
<dbReference type="InterPro" id="IPR052084">
    <property type="entry name" value="SF3B4_spliceosome_assoc"/>
</dbReference>
<protein>
    <submittedName>
        <fullName evidence="14">RRM domain-containing protein</fullName>
    </submittedName>
</protein>
<dbReference type="CDD" id="cd12334">
    <property type="entry name" value="RRM1_SF3B4"/>
    <property type="match status" value="1"/>
</dbReference>
<dbReference type="Gene3D" id="3.30.70.330">
    <property type="match status" value="2"/>
</dbReference>
<organism evidence="14">
    <name type="scientific">Enterobius vermicularis</name>
    <name type="common">Human pinworm</name>
    <dbReference type="NCBI Taxonomy" id="51028"/>
    <lineage>
        <taxon>Eukaryota</taxon>
        <taxon>Metazoa</taxon>
        <taxon>Ecdysozoa</taxon>
        <taxon>Nematoda</taxon>
        <taxon>Chromadorea</taxon>
        <taxon>Rhabditida</taxon>
        <taxon>Spirurina</taxon>
        <taxon>Oxyuridomorpha</taxon>
        <taxon>Oxyuroidea</taxon>
        <taxon>Oxyuridae</taxon>
        <taxon>Enterobius</taxon>
    </lineage>
</organism>
<proteinExistence type="inferred from homology"/>
<comment type="similarity">
    <text evidence="3">Belongs to the actin family. ARP6 subfamily.</text>
</comment>
<keyword evidence="7 9" id="KW-0694">RNA-binding</keyword>
<name>A0A0N4VK63_ENTVE</name>
<evidence type="ECO:0000256" key="6">
    <source>
        <dbReference type="ARBA" id="ARBA00022737"/>
    </source>
</evidence>
<evidence type="ECO:0000256" key="1">
    <source>
        <dbReference type="ARBA" id="ARBA00004123"/>
    </source>
</evidence>
<feature type="compositionally biased region" description="Pro residues" evidence="10">
    <location>
        <begin position="592"/>
        <end position="612"/>
    </location>
</feature>
<dbReference type="Proteomes" id="UP000274131">
    <property type="component" value="Unassembled WGS sequence"/>
</dbReference>
<evidence type="ECO:0000256" key="3">
    <source>
        <dbReference type="ARBA" id="ARBA00005665"/>
    </source>
</evidence>
<keyword evidence="5" id="KW-0963">Cytoplasm</keyword>
<dbReference type="SUPFAM" id="SSF54928">
    <property type="entry name" value="RNA-binding domain, RBD"/>
    <property type="match status" value="1"/>
</dbReference>
<feature type="compositionally biased region" description="Low complexity" evidence="10">
    <location>
        <begin position="678"/>
        <end position="688"/>
    </location>
</feature>
<evidence type="ECO:0000259" key="11">
    <source>
        <dbReference type="PROSITE" id="PS50102"/>
    </source>
</evidence>
<evidence type="ECO:0000256" key="9">
    <source>
        <dbReference type="PROSITE-ProRule" id="PRU00176"/>
    </source>
</evidence>
<dbReference type="FunFam" id="3.90.640.10:FF:000014">
    <property type="entry name" value="Putative actin-related protein 6"/>
    <property type="match status" value="1"/>
</dbReference>
<comment type="subcellular location">
    <subcellularLocation>
        <location evidence="2">Cytoplasm</location>
    </subcellularLocation>
    <subcellularLocation>
        <location evidence="1">Nucleus</location>
    </subcellularLocation>
</comment>
<sequence>MSQTLILDNGVGTIKVGYTSDELPKVISNCITKSKNERKRVYTADEFVECKDHSSLYFLIPAEKGYIVNWDVEQKIWDRIMRKDVLNVQFADTKLVLTDPIYNVPAIKDLSDEILFEQYGYHSLTKTSATSLIALADTVAEQCTDHCCVVVDSGYSFTHIVPYCNGVAIRKGIIRIDVGGKLLTNLLKEWISYRQLNVMEETYVMNECKEDICYVADDFRKHMNIAQKRKDENSILRRYILPDFMSHNRGFVREPGNDVNADDCQELVVNLERFAVPEVLFSPRDIGLFQMGIPEAIATSVSRCPKAMHGRLYSNIILVGGNSLFSGYMQRVEADLRAFAEDLYVLRFRQVKDPIIHAWLCGKQAFLGGAFDGRFVTKGLVFELQRLIEICQLAQSRKGIKRCDYLDATIYVGGLDEKVTDAILWELFVQAGPVVSVNMPKDRVTNSHQGFGFVEFMGEEDADYAIKIMNMIKLYGKPIKVNKASAHEKNLDVGANIFVGNLDPEVPKIMRDPETGNSKGFAFINFASFEASDLAIEAMNGQFLCNRAITVSYAFKKDAKGERHGTVAEPPPPLWGMPPPPPVTPGARAAPTPTPPPPPPAHMYSRMPPPPFFAGTRTPFPPPPPPGGVRMMRPPPPPVIRPPNPPPPPTSATPSGATPAPVPVSTSLPTGVSPGMNVAPVAPLSTASAPPPASDANPTPVPNSVPSPTATPEQ</sequence>
<feature type="compositionally biased region" description="Pro residues" evidence="10">
    <location>
        <begin position="569"/>
        <end position="584"/>
    </location>
</feature>
<gene>
    <name evidence="12" type="ORF">EVEC_LOCUS10559</name>
</gene>
<evidence type="ECO:0000313" key="13">
    <source>
        <dbReference type="Proteomes" id="UP000274131"/>
    </source>
</evidence>
<dbReference type="PANTHER" id="PTHR48030">
    <property type="entry name" value="SPLICING FACTOR 3B SUBUNIT 4"/>
    <property type="match status" value="1"/>
</dbReference>
<feature type="compositionally biased region" description="Pro residues" evidence="10">
    <location>
        <begin position="619"/>
        <end position="651"/>
    </location>
</feature>
<evidence type="ECO:0000256" key="8">
    <source>
        <dbReference type="ARBA" id="ARBA00023242"/>
    </source>
</evidence>
<feature type="domain" description="RRM" evidence="11">
    <location>
        <begin position="408"/>
        <end position="486"/>
    </location>
</feature>
<keyword evidence="13" id="KW-1185">Reference proteome</keyword>
<dbReference type="FunFam" id="3.30.70.330:FF:000505">
    <property type="entry name" value="Splicing factor 3B subunit 4"/>
    <property type="match status" value="1"/>
</dbReference>
<feature type="domain" description="RRM" evidence="11">
    <location>
        <begin position="508"/>
        <end position="556"/>
    </location>
</feature>
<evidence type="ECO:0000256" key="10">
    <source>
        <dbReference type="SAM" id="MobiDB-lite"/>
    </source>
</evidence>
<dbReference type="EMBL" id="UXUI01010949">
    <property type="protein sequence ID" value="VDD95808.1"/>
    <property type="molecule type" value="Genomic_DNA"/>
</dbReference>
<dbReference type="PANTHER" id="PTHR48030:SF3">
    <property type="entry name" value="SPLICING FACTOR 3B SUBUNIT 4"/>
    <property type="match status" value="1"/>
</dbReference>
<dbReference type="STRING" id="51028.A0A0N4VK63"/>
<dbReference type="GO" id="GO:0003723">
    <property type="term" value="F:RNA binding"/>
    <property type="evidence" value="ECO:0007669"/>
    <property type="project" value="UniProtKB-UniRule"/>
</dbReference>
<reference evidence="14" key="1">
    <citation type="submission" date="2017-02" db="UniProtKB">
        <authorList>
            <consortium name="WormBaseParasite"/>
        </authorList>
    </citation>
    <scope>IDENTIFICATION</scope>
</reference>
<dbReference type="PROSITE" id="PS50102">
    <property type="entry name" value="RRM"/>
    <property type="match status" value="2"/>
</dbReference>
<dbReference type="GO" id="GO:0071011">
    <property type="term" value="C:precatalytic spliceosome"/>
    <property type="evidence" value="ECO:0007669"/>
    <property type="project" value="TreeGrafter"/>
</dbReference>
<evidence type="ECO:0000256" key="7">
    <source>
        <dbReference type="ARBA" id="ARBA00022884"/>
    </source>
</evidence>